<dbReference type="NCBIfam" id="TIGR04416">
    <property type="entry name" value="group_II_RT_mat"/>
    <property type="match status" value="1"/>
</dbReference>
<name>A0A538TDL6_UNCEI</name>
<keyword evidence="2" id="KW-0695">RNA-directed DNA polymerase</keyword>
<dbReference type="Pfam" id="PF00078">
    <property type="entry name" value="RVT_1"/>
    <property type="match status" value="1"/>
</dbReference>
<dbReference type="PROSITE" id="PS50878">
    <property type="entry name" value="RT_POL"/>
    <property type="match status" value="1"/>
</dbReference>
<dbReference type="Proteomes" id="UP000316609">
    <property type="component" value="Unassembled WGS sequence"/>
</dbReference>
<comment type="caution">
    <text evidence="2">The sequence shown here is derived from an EMBL/GenBank/DDBJ whole genome shotgun (WGS) entry which is preliminary data.</text>
</comment>
<dbReference type="InterPro" id="IPR013597">
    <property type="entry name" value="Mat_intron_G2"/>
</dbReference>
<proteinExistence type="predicted"/>
<evidence type="ECO:0000259" key="1">
    <source>
        <dbReference type="PROSITE" id="PS50878"/>
    </source>
</evidence>
<evidence type="ECO:0000313" key="2">
    <source>
        <dbReference type="EMBL" id="TMQ61745.1"/>
    </source>
</evidence>
<feature type="domain" description="Reverse transcriptase" evidence="1">
    <location>
        <begin position="45"/>
        <end position="272"/>
    </location>
</feature>
<dbReference type="PANTHER" id="PTHR34047:SF8">
    <property type="entry name" value="PROTEIN YKFC"/>
    <property type="match status" value="1"/>
</dbReference>
<keyword evidence="2" id="KW-0548">Nucleotidyltransferase</keyword>
<dbReference type="CDD" id="cd01651">
    <property type="entry name" value="RT_G2_intron"/>
    <property type="match status" value="1"/>
</dbReference>
<evidence type="ECO:0000313" key="3">
    <source>
        <dbReference type="Proteomes" id="UP000316609"/>
    </source>
</evidence>
<accession>A0A538TDL6</accession>
<sequence length="419" mass="48271">MEEVLRRENVLAAYKRVVRNGGAAGVDGMTVDKLMAHCREHWARIREELLSGRYKPQPVRRVEIPKPDGKGTRMLGIPTVIDRMIQQALLQVLQPIFDPTFSDASYGFRPGRGAHGAVQRAREHMAAGHRWVVDLDLAKFFDRVNHDVLMSRVARRVKDKRVLLLIRRYLQAGIMEGGLVSPRVEGTPQGGPLSPLLSNILLDDLDRELEKRGHRFVRYADDANVYVRSKAAGERVMASLERFLVKRLRLQVNRDKSAVARPWARKFLGYSVTVDRRPKLKVAPQSIQRLKAKLLVVFRSGRGKNLGRVIRDTRPVIRGWVAYFRLSEVKAGFEALDEWLRRKLRCILWRQWKRPRTRAKKLRQMGLEPERAWISAYNGHGPWWNAGASHMNQAVPTRMLRRMGLLSFLDEHRRLACVS</sequence>
<dbReference type="SUPFAM" id="SSF56672">
    <property type="entry name" value="DNA/RNA polymerases"/>
    <property type="match status" value="1"/>
</dbReference>
<protein>
    <submittedName>
        <fullName evidence="2">Group II intron reverse transcriptase/maturase</fullName>
        <ecNumber evidence="2">2.7.7.49</ecNumber>
    </submittedName>
</protein>
<dbReference type="InterPro" id="IPR043502">
    <property type="entry name" value="DNA/RNA_pol_sf"/>
</dbReference>
<organism evidence="2 3">
    <name type="scientific">Eiseniibacteriota bacterium</name>
    <dbReference type="NCBI Taxonomy" id="2212470"/>
    <lineage>
        <taxon>Bacteria</taxon>
        <taxon>Candidatus Eiseniibacteriota</taxon>
    </lineage>
</organism>
<dbReference type="EC" id="2.7.7.49" evidence="2"/>
<dbReference type="Pfam" id="PF08388">
    <property type="entry name" value="GIIM"/>
    <property type="match status" value="1"/>
</dbReference>
<reference evidence="2 3" key="1">
    <citation type="journal article" date="2019" name="Nat. Microbiol.">
        <title>Mediterranean grassland soil C-N compound turnover is dependent on rainfall and depth, and is mediated by genomically divergent microorganisms.</title>
        <authorList>
            <person name="Diamond S."/>
            <person name="Andeer P.F."/>
            <person name="Li Z."/>
            <person name="Crits-Christoph A."/>
            <person name="Burstein D."/>
            <person name="Anantharaman K."/>
            <person name="Lane K.R."/>
            <person name="Thomas B.C."/>
            <person name="Pan C."/>
            <person name="Northen T.R."/>
            <person name="Banfield J.F."/>
        </authorList>
    </citation>
    <scope>NUCLEOTIDE SEQUENCE [LARGE SCALE GENOMIC DNA]</scope>
    <source>
        <strain evidence="2">WS_8</strain>
    </source>
</reference>
<dbReference type="PANTHER" id="PTHR34047">
    <property type="entry name" value="NUCLEAR INTRON MATURASE 1, MITOCHONDRIAL-RELATED"/>
    <property type="match status" value="1"/>
</dbReference>
<dbReference type="GO" id="GO:0003964">
    <property type="term" value="F:RNA-directed DNA polymerase activity"/>
    <property type="evidence" value="ECO:0007669"/>
    <property type="project" value="UniProtKB-KW"/>
</dbReference>
<dbReference type="InterPro" id="IPR030931">
    <property type="entry name" value="Group_II_RT_mat"/>
</dbReference>
<gene>
    <name evidence="2" type="primary">ltrA</name>
    <name evidence="2" type="ORF">E6K78_12470</name>
</gene>
<keyword evidence="2" id="KW-0808">Transferase</keyword>
<dbReference type="EMBL" id="VBOY01000160">
    <property type="protein sequence ID" value="TMQ61745.1"/>
    <property type="molecule type" value="Genomic_DNA"/>
</dbReference>
<dbReference type="InterPro" id="IPR051083">
    <property type="entry name" value="GrpII_Intron_Splice-Mob/Def"/>
</dbReference>
<dbReference type="InterPro" id="IPR000477">
    <property type="entry name" value="RT_dom"/>
</dbReference>
<dbReference type="AlphaFoldDB" id="A0A538TDL6"/>